<proteinExistence type="inferred from homology"/>
<reference evidence="8" key="2">
    <citation type="submission" date="2010-11" db="EMBL/GenBank/DDBJ databases">
        <authorList>
            <consortium name="The Broad Institute Genome Sequencing Platform"/>
            <person name="Earl A."/>
            <person name="Ward D."/>
            <person name="Feldgarden M."/>
            <person name="Gevers D."/>
            <person name="Butler R."/>
            <person name="Young S.K."/>
            <person name="Zeng Q."/>
            <person name="Gargeya S."/>
            <person name="Fitzgerald M."/>
            <person name="Haas B."/>
            <person name="Abouelleil A."/>
            <person name="Alvarado L."/>
            <person name="Arachchi H.M."/>
            <person name="Berlin A."/>
            <person name="Brown A."/>
            <person name="Chapman S.B."/>
            <person name="Chen Z."/>
            <person name="Dunbar C."/>
            <person name="Freedman E."/>
            <person name="Gearin G."/>
            <person name="Gellesch M."/>
            <person name="Goldberg J."/>
            <person name="Griggs A."/>
            <person name="Gujja S."/>
            <person name="Heilman E."/>
            <person name="Heiman D."/>
            <person name="Howarth C."/>
            <person name="Larson L."/>
            <person name="Lui A."/>
            <person name="MacDonald P.J.P."/>
            <person name="Mehta T."/>
            <person name="Montmayeur A."/>
            <person name="Murphy C."/>
            <person name="Neiman D."/>
            <person name="Pearson M."/>
            <person name="Priest M."/>
            <person name="Roberts A."/>
            <person name="Saif S."/>
            <person name="Shea T."/>
            <person name="Shenoy N."/>
            <person name="Sisk P."/>
            <person name="Stolte C."/>
            <person name="Sykes S."/>
            <person name="White J."/>
            <person name="Yandava C."/>
            <person name="Wortman J."/>
            <person name="Nusbaum C."/>
            <person name="Birren B."/>
        </authorList>
    </citation>
    <scope>NUCLEOTIDE SEQUENCE</scope>
    <source>
        <strain evidence="8">P1A1 Lamole</strain>
    </source>
</reference>
<evidence type="ECO:0000256" key="3">
    <source>
        <dbReference type="ARBA" id="ARBA00022980"/>
    </source>
</evidence>
<dbReference type="GO" id="GO:0006412">
    <property type="term" value="P:translation"/>
    <property type="evidence" value="ECO:0007669"/>
    <property type="project" value="InterPro"/>
</dbReference>
<dbReference type="GO" id="GO:0005762">
    <property type="term" value="C:mitochondrial large ribosomal subunit"/>
    <property type="evidence" value="ECO:0007669"/>
    <property type="project" value="TreeGrafter"/>
</dbReference>
<dbReference type="InParanoid" id="U5HBI5"/>
<dbReference type="STRING" id="683840.U5HBI5"/>
<protein>
    <recommendedName>
        <fullName evidence="6">Large ribosomal subunit protein mL49</fullName>
    </recommendedName>
</protein>
<dbReference type="InterPro" id="IPR007740">
    <property type="entry name" value="Ribosomal_mL49"/>
</dbReference>
<name>U5HBI5_USTV1</name>
<evidence type="ECO:0000313" key="9">
    <source>
        <dbReference type="EnsemblFungi" id="MVLG_04535T0"/>
    </source>
</evidence>
<evidence type="ECO:0000313" key="8">
    <source>
        <dbReference type="EMBL" id="KDE05095.1"/>
    </source>
</evidence>
<dbReference type="Gene3D" id="3.30.780.10">
    <property type="entry name" value="SUI1-like domain"/>
    <property type="match status" value="1"/>
</dbReference>
<keyword evidence="5" id="KW-0687">Ribonucleoprotein</keyword>
<keyword evidence="10" id="KW-1185">Reference proteome</keyword>
<dbReference type="HOGENOM" id="CLU_1564067_0_0_1"/>
<keyword evidence="4" id="KW-0496">Mitochondrion</keyword>
<comment type="subcellular location">
    <subcellularLocation>
        <location evidence="1">Mitochondrion</location>
    </subcellularLocation>
</comment>
<feature type="compositionally biased region" description="Low complexity" evidence="7">
    <location>
        <begin position="56"/>
        <end position="82"/>
    </location>
</feature>
<dbReference type="EMBL" id="AEIJ01000451">
    <property type="status" value="NOT_ANNOTATED_CDS"/>
    <property type="molecule type" value="Genomic_DNA"/>
</dbReference>
<evidence type="ECO:0000256" key="5">
    <source>
        <dbReference type="ARBA" id="ARBA00023274"/>
    </source>
</evidence>
<dbReference type="Proteomes" id="UP000017200">
    <property type="component" value="Unassembled WGS sequence"/>
</dbReference>
<feature type="region of interest" description="Disordered" evidence="7">
    <location>
        <begin position="47"/>
        <end position="88"/>
    </location>
</feature>
<dbReference type="OMA" id="NEPEPKL"/>
<accession>U5HBI5</accession>
<dbReference type="PANTHER" id="PTHR13477:SF0">
    <property type="entry name" value="LARGE RIBOSOMAL SUBUNIT PROTEIN ML49"/>
    <property type="match status" value="1"/>
</dbReference>
<evidence type="ECO:0000256" key="6">
    <source>
        <dbReference type="ARBA" id="ARBA00035191"/>
    </source>
</evidence>
<keyword evidence="3" id="KW-0689">Ribosomal protein</keyword>
<dbReference type="AlphaFoldDB" id="U5HBI5"/>
<organism evidence="8">
    <name type="scientific">Microbotryum lychnidis-dioicae (strain p1A1 Lamole / MvSl-1064)</name>
    <name type="common">Anther smut fungus</name>
    <dbReference type="NCBI Taxonomy" id="683840"/>
    <lineage>
        <taxon>Eukaryota</taxon>
        <taxon>Fungi</taxon>
        <taxon>Dikarya</taxon>
        <taxon>Basidiomycota</taxon>
        <taxon>Pucciniomycotina</taxon>
        <taxon>Microbotryomycetes</taxon>
        <taxon>Microbotryales</taxon>
        <taxon>Microbotryaceae</taxon>
        <taxon>Microbotryum</taxon>
    </lineage>
</organism>
<evidence type="ECO:0000256" key="2">
    <source>
        <dbReference type="ARBA" id="ARBA00005677"/>
    </source>
</evidence>
<dbReference type="EMBL" id="GL541693">
    <property type="protein sequence ID" value="KDE05095.1"/>
    <property type="molecule type" value="Genomic_DNA"/>
</dbReference>
<dbReference type="GO" id="GO:0003735">
    <property type="term" value="F:structural constituent of ribosome"/>
    <property type="evidence" value="ECO:0007669"/>
    <property type="project" value="InterPro"/>
</dbReference>
<reference evidence="9" key="4">
    <citation type="submission" date="2015-06" db="UniProtKB">
        <authorList>
            <consortium name="EnsemblFungi"/>
        </authorList>
    </citation>
    <scope>IDENTIFICATION</scope>
</reference>
<dbReference type="EnsemblFungi" id="MVLG_04535T0">
    <property type="protein sequence ID" value="MVLG_04535T0"/>
    <property type="gene ID" value="MVLG_04535"/>
</dbReference>
<dbReference type="Pfam" id="PF05046">
    <property type="entry name" value="Img2"/>
    <property type="match status" value="1"/>
</dbReference>
<comment type="similarity">
    <text evidence="2">Belongs to the mitochondrion-specific ribosomal protein mL49 family.</text>
</comment>
<evidence type="ECO:0000256" key="1">
    <source>
        <dbReference type="ARBA" id="ARBA00004173"/>
    </source>
</evidence>
<dbReference type="PANTHER" id="PTHR13477">
    <property type="entry name" value="MITOCHONDRIAL 39S RIBOSOMAL PROTEIN L49"/>
    <property type="match status" value="1"/>
</dbReference>
<evidence type="ECO:0000313" key="10">
    <source>
        <dbReference type="Proteomes" id="UP000017200"/>
    </source>
</evidence>
<evidence type="ECO:0000256" key="4">
    <source>
        <dbReference type="ARBA" id="ARBA00023128"/>
    </source>
</evidence>
<dbReference type="OrthoDB" id="19439at2759"/>
<sequence>MSFLHRYTRTSSLPRTVMASRTLPSTPAYSYACSYAYSTVVAPASTPVSSPLPIQSEPTASTSTLETETTTTPPTPKSSAPTGNEPEPKLLSYFVRRTAGGELPVYVDVLHGGSKRLTLIRKVDGNLEALRQDLSQYLVGVPNYIKPHARQVVVKGDYVRQTKEWLAAMGF</sequence>
<evidence type="ECO:0000256" key="7">
    <source>
        <dbReference type="SAM" id="MobiDB-lite"/>
    </source>
</evidence>
<gene>
    <name evidence="8" type="ORF">MVLG_04535</name>
</gene>
<reference evidence="10" key="1">
    <citation type="submission" date="2010-11" db="EMBL/GenBank/DDBJ databases">
        <title>The genome sequence of Microbotryum violaceum strain p1A1 Lamole.</title>
        <authorList>
            <person name="Cuomo C."/>
            <person name="Perlin M."/>
            <person name="Young S.K."/>
            <person name="Zeng Q."/>
            <person name="Gargeya S."/>
            <person name="Alvarado L."/>
            <person name="Berlin A."/>
            <person name="Chapman S.B."/>
            <person name="Chen Z."/>
            <person name="Freedman E."/>
            <person name="Gellesch M."/>
            <person name="Goldberg J."/>
            <person name="Griggs A."/>
            <person name="Gujja S."/>
            <person name="Heilman E."/>
            <person name="Heiman D."/>
            <person name="Howarth C."/>
            <person name="Mehta T."/>
            <person name="Neiman D."/>
            <person name="Pearson M."/>
            <person name="Roberts A."/>
            <person name="Saif S."/>
            <person name="Shea T."/>
            <person name="Shenoy N."/>
            <person name="Sisk P."/>
            <person name="Stolte C."/>
            <person name="Sykes S."/>
            <person name="White J."/>
            <person name="Yandava C."/>
            <person name="Haas B."/>
            <person name="Nusbaum C."/>
            <person name="Birren B."/>
        </authorList>
    </citation>
    <scope>NUCLEOTIDE SEQUENCE [LARGE SCALE GENOMIC DNA]</scope>
    <source>
        <strain evidence="10">p1A1 Lamole</strain>
    </source>
</reference>
<reference evidence="8 10" key="3">
    <citation type="journal article" date="2015" name="BMC Genomics">
        <title>Sex and parasites: genomic and transcriptomic analysis of Microbotryum lychnidis-dioicae, the biotrophic and plant-castrating anther smut fungus.</title>
        <authorList>
            <person name="Perlin M.H."/>
            <person name="Amselem J."/>
            <person name="Fontanillas E."/>
            <person name="Toh S.S."/>
            <person name="Chen Z."/>
            <person name="Goldberg J."/>
            <person name="Duplessis S."/>
            <person name="Henrissat B."/>
            <person name="Young S."/>
            <person name="Zeng Q."/>
            <person name="Aguileta G."/>
            <person name="Petit E."/>
            <person name="Badouin H."/>
            <person name="Andrews J."/>
            <person name="Razeeq D."/>
            <person name="Gabaldon T."/>
            <person name="Quesneville H."/>
            <person name="Giraud T."/>
            <person name="Hood M.E."/>
            <person name="Schultz D.J."/>
            <person name="Cuomo C.A."/>
        </authorList>
    </citation>
    <scope>NUCLEOTIDE SEQUENCE [LARGE SCALE GENOMIC DNA]</scope>
    <source>
        <strain evidence="8">P1A1 Lamole</strain>
        <strain evidence="10">p1A1 Lamole</strain>
    </source>
</reference>